<dbReference type="Proteomes" id="UP001515480">
    <property type="component" value="Unassembled WGS sequence"/>
</dbReference>
<evidence type="ECO:0000256" key="7">
    <source>
        <dbReference type="SAM" id="MobiDB-lite"/>
    </source>
</evidence>
<evidence type="ECO:0000256" key="3">
    <source>
        <dbReference type="ARBA" id="ARBA00013220"/>
    </source>
</evidence>
<dbReference type="GO" id="GO:0046513">
    <property type="term" value="P:ceramide biosynthetic process"/>
    <property type="evidence" value="ECO:0007669"/>
    <property type="project" value="TreeGrafter"/>
</dbReference>
<organism evidence="10 11">
    <name type="scientific">Prymnesium parvum</name>
    <name type="common">Toxic golden alga</name>
    <dbReference type="NCBI Taxonomy" id="97485"/>
    <lineage>
        <taxon>Eukaryota</taxon>
        <taxon>Haptista</taxon>
        <taxon>Haptophyta</taxon>
        <taxon>Prymnesiophyceae</taxon>
        <taxon>Prymnesiales</taxon>
        <taxon>Prymnesiaceae</taxon>
        <taxon>Prymnesium</taxon>
    </lineage>
</organism>
<dbReference type="EC" id="2.3.1.50" evidence="3"/>
<comment type="catalytic activity">
    <reaction evidence="6">
        <text>L-serine + hexadecanoyl-CoA + H(+) = 3-oxosphinganine + CO2 + CoA</text>
        <dbReference type="Rhea" id="RHEA:14761"/>
        <dbReference type="ChEBI" id="CHEBI:15378"/>
        <dbReference type="ChEBI" id="CHEBI:16526"/>
        <dbReference type="ChEBI" id="CHEBI:33384"/>
        <dbReference type="ChEBI" id="CHEBI:57287"/>
        <dbReference type="ChEBI" id="CHEBI:57379"/>
        <dbReference type="ChEBI" id="CHEBI:58299"/>
        <dbReference type="EC" id="2.3.1.50"/>
    </reaction>
</comment>
<dbReference type="InterPro" id="IPR015424">
    <property type="entry name" value="PyrdxlP-dep_Trfase"/>
</dbReference>
<dbReference type="PANTHER" id="PTHR13693:SF3">
    <property type="entry name" value="LD36009P"/>
    <property type="match status" value="1"/>
</dbReference>
<keyword evidence="8" id="KW-0472">Membrane</keyword>
<dbReference type="GO" id="GO:0046512">
    <property type="term" value="P:sphingosine biosynthetic process"/>
    <property type="evidence" value="ECO:0007669"/>
    <property type="project" value="TreeGrafter"/>
</dbReference>
<protein>
    <recommendedName>
        <fullName evidence="3">serine C-palmitoyltransferase</fullName>
        <ecNumber evidence="3">2.3.1.50</ecNumber>
    </recommendedName>
</protein>
<dbReference type="GO" id="GO:0004758">
    <property type="term" value="F:serine C-palmitoyltransferase activity"/>
    <property type="evidence" value="ECO:0007669"/>
    <property type="project" value="UniProtKB-EC"/>
</dbReference>
<dbReference type="CDD" id="cd06454">
    <property type="entry name" value="KBL_like"/>
    <property type="match status" value="1"/>
</dbReference>
<evidence type="ECO:0000313" key="10">
    <source>
        <dbReference type="EMBL" id="KAL1508283.1"/>
    </source>
</evidence>
<feature type="transmembrane region" description="Helical" evidence="8">
    <location>
        <begin position="1279"/>
        <end position="1298"/>
    </location>
</feature>
<evidence type="ECO:0000259" key="9">
    <source>
        <dbReference type="Pfam" id="PF00155"/>
    </source>
</evidence>
<dbReference type="PANTHER" id="PTHR13693">
    <property type="entry name" value="CLASS II AMINOTRANSFERASE/8-AMINO-7-OXONONANOATE SYNTHASE"/>
    <property type="match status" value="1"/>
</dbReference>
<dbReference type="InterPro" id="IPR036938">
    <property type="entry name" value="PAP2/HPO_sf"/>
</dbReference>
<feature type="transmembrane region" description="Helical" evidence="8">
    <location>
        <begin position="1318"/>
        <end position="1337"/>
    </location>
</feature>
<feature type="region of interest" description="Disordered" evidence="7">
    <location>
        <begin position="1001"/>
        <end position="1035"/>
    </location>
</feature>
<feature type="transmembrane region" description="Helical" evidence="8">
    <location>
        <begin position="12"/>
        <end position="29"/>
    </location>
</feature>
<comment type="cofactor">
    <cofactor evidence="1">
        <name>pyridoxal 5'-phosphate</name>
        <dbReference type="ChEBI" id="CHEBI:597326"/>
    </cofactor>
</comment>
<dbReference type="InterPro" id="IPR015422">
    <property type="entry name" value="PyrdxlP-dep_Trfase_small"/>
</dbReference>
<dbReference type="PROSITE" id="PS00599">
    <property type="entry name" value="AA_TRANSFER_CLASS_2"/>
    <property type="match status" value="1"/>
</dbReference>
<feature type="transmembrane region" description="Helical" evidence="8">
    <location>
        <begin position="50"/>
        <end position="69"/>
    </location>
</feature>
<evidence type="ECO:0000256" key="1">
    <source>
        <dbReference type="ARBA" id="ARBA00001933"/>
    </source>
</evidence>
<dbReference type="SUPFAM" id="SSF48317">
    <property type="entry name" value="Acid phosphatase/Vanadium-dependent haloperoxidase"/>
    <property type="match status" value="1"/>
</dbReference>
<keyword evidence="4" id="KW-0808">Transferase</keyword>
<feature type="domain" description="Aminotransferase class I/classII large" evidence="9">
    <location>
        <begin position="616"/>
        <end position="980"/>
    </location>
</feature>
<gene>
    <name evidence="10" type="ORF">AB1Y20_004397</name>
</gene>
<evidence type="ECO:0000313" key="11">
    <source>
        <dbReference type="Proteomes" id="UP001515480"/>
    </source>
</evidence>
<feature type="transmembrane region" description="Helical" evidence="8">
    <location>
        <begin position="1221"/>
        <end position="1239"/>
    </location>
</feature>
<reference evidence="10 11" key="1">
    <citation type="journal article" date="2024" name="Science">
        <title>Giant polyketide synthase enzymes in the biosynthesis of giant marine polyether toxins.</title>
        <authorList>
            <person name="Fallon T.R."/>
            <person name="Shende V.V."/>
            <person name="Wierzbicki I.H."/>
            <person name="Pendleton A.L."/>
            <person name="Watervoot N.F."/>
            <person name="Auber R.P."/>
            <person name="Gonzalez D.J."/>
            <person name="Wisecaver J.H."/>
            <person name="Moore B.S."/>
        </authorList>
    </citation>
    <scope>NUCLEOTIDE SEQUENCE [LARGE SCALE GENOMIC DNA]</scope>
    <source>
        <strain evidence="10 11">12B1</strain>
    </source>
</reference>
<dbReference type="Pfam" id="PF00155">
    <property type="entry name" value="Aminotran_1_2"/>
    <property type="match status" value="2"/>
</dbReference>
<dbReference type="EMBL" id="JBGBPQ010000016">
    <property type="protein sequence ID" value="KAL1508283.1"/>
    <property type="molecule type" value="Genomic_DNA"/>
</dbReference>
<dbReference type="GO" id="GO:0016020">
    <property type="term" value="C:membrane"/>
    <property type="evidence" value="ECO:0007669"/>
    <property type="project" value="GOC"/>
</dbReference>
<dbReference type="InterPro" id="IPR050087">
    <property type="entry name" value="AON_synthase_class-II"/>
</dbReference>
<comment type="similarity">
    <text evidence="2">Belongs to the class-II pyridoxal-phosphate-dependent aminotransferase family.</text>
</comment>
<keyword evidence="5" id="KW-0663">Pyridoxal phosphate</keyword>
<dbReference type="GO" id="GO:0030170">
    <property type="term" value="F:pyridoxal phosphate binding"/>
    <property type="evidence" value="ECO:0007669"/>
    <property type="project" value="InterPro"/>
</dbReference>
<evidence type="ECO:0000256" key="4">
    <source>
        <dbReference type="ARBA" id="ARBA00022679"/>
    </source>
</evidence>
<feature type="transmembrane region" description="Helical" evidence="8">
    <location>
        <begin position="1398"/>
        <end position="1420"/>
    </location>
</feature>
<dbReference type="InterPro" id="IPR015421">
    <property type="entry name" value="PyrdxlP-dep_Trfase_major"/>
</dbReference>
<accession>A0AB34IZ10</accession>
<evidence type="ECO:0000256" key="2">
    <source>
        <dbReference type="ARBA" id="ARBA00008392"/>
    </source>
</evidence>
<feature type="domain" description="Aminotransferase class I/classII large" evidence="9">
    <location>
        <begin position="163"/>
        <end position="526"/>
    </location>
</feature>
<evidence type="ECO:0000256" key="8">
    <source>
        <dbReference type="SAM" id="Phobius"/>
    </source>
</evidence>
<keyword evidence="8" id="KW-0812">Transmembrane</keyword>
<feature type="compositionally biased region" description="Basic and acidic residues" evidence="7">
    <location>
        <begin position="1006"/>
        <end position="1018"/>
    </location>
</feature>
<evidence type="ECO:0000256" key="5">
    <source>
        <dbReference type="ARBA" id="ARBA00022898"/>
    </source>
</evidence>
<dbReference type="Gene3D" id="3.40.640.10">
    <property type="entry name" value="Type I PLP-dependent aspartate aminotransferase-like (Major domain)"/>
    <property type="match status" value="2"/>
</dbReference>
<proteinExistence type="inferred from homology"/>
<evidence type="ECO:0000256" key="6">
    <source>
        <dbReference type="ARBA" id="ARBA00048528"/>
    </source>
</evidence>
<sequence>MVLLYSPPPVWGYYIAIAAVVAACLWQVYAHPHPKSDRSFRKPRKSKEHVDPSALVAAHAYSGYAYLYLRGKLLDLLEQLLSQLLFWRAPSSSAYAPIGKKAGPPIFTGWVVFYTRRLYRRIEDCWNRPIAGEASSSIDVCVRARRGKGDAAPLEMTGETVRCLNLGSYNYLGFGGVDEVCTPAVIDALRLHGVSTCASRLECGEAPVHARLEATVAAFLEKPAALVIGMGFATNATIIPVLVDAEGNGKGVLIVSDALNHSSIVEGVRGSGAKVQPFAHNDTAHLEAILQRATTRGQASGTPWRKIIIVVEGIYSMEGEFCRLREIVALKKRYRAYLYLDEAHSIGAVGPRGRGVTDHLGIPTSDVDVMMGTFTKSFGSVGGYIAASHDVVATLRRHAAGTLYAPAMSPPAAQQALSALELIMHSSNDPSSLAGSRMTQLRNNSNAFREGLLKMGCRVLGDVDSPVIPIMLYHPEKIYNFSQACLRRGLATVVVGFPATPLLLSRARFCIAASHTAEELARALELIAEAAAEVGVLYDKRAAAAAARANLDPDREAKQRMLEYKQADMEGTPQTEWHPEPLVPPPPAGTAPPHFDFECAREAAAATPALDLRRTDFLRLAGAEETKAAAEAALRKYGCGTCGPRGFYGTLDVHLELEKEIASFLGTEQSIIYSFGIATISSVVPAFVKPGDVLFVDSDVHFCAAVGTRLTRGQVRTFGHNSMAELEALLVAQEVRDAKLPASKRPRRFVLVEGLYANTGHLAPLPELLRLRDTHGAYLIVDETYSFGTLGRTGRGIAEHFDRRPAEIDILVGSLEHALGSVGGFCAGSGMIVGHQRLSGSGYCYSASLPAFATCAALQALRTLSKEPERLARLHAASAALHSSLHAHVAPLRHIVVSSDASSPLAQVHLHPHALAALSPERAQRLLRAAATAASAASVGVTLQLHSLQSHVQRPRPPSLRLTVHSDVPPAALDAAAAALAAALDGELAAIHEAVALALPPSKPTTSEKKVPTHRRLDSAASLASEGSNEEAALADGAGEAPMQLAEEAAAAGNQEVTVPILRLIEAIRRVSRQYVMRQMEWHAFSLTPSLHKLRAIDSPTLRALTTIGQLLGSEAFYFFIIPSLCWSASDVAHVPMFVAFFSLNIFAGCWLKNFFALARPSAGPSHVQRDLSINDATDFGWPSMYVVNAVGLPFFALRYWYGGFGTGTQYSMDFPVTTGASYTLAFVWVVLVCCARLYSGVSSPADVQGGLLVGGVQVRVWLSICDSVNEWIMSGASFGGLPQWAALLLMAVTLMAFHPYTPGDARSWVALSYSTKAVAFGTAFLIGAQACARYQLTNTLPQTATFYNAGVVGMRNLIGFVGMFIAWRIARAISGLIEAQLSQRVVLFNSKPCAPRLLRSAFVFSTMGAMVSFGAPALMSSAGM</sequence>
<feature type="transmembrane region" description="Helical" evidence="8">
    <location>
        <begin position="1135"/>
        <end position="1159"/>
    </location>
</feature>
<feature type="transmembrane region" description="Helical" evidence="8">
    <location>
        <begin position="1180"/>
        <end position="1201"/>
    </location>
</feature>
<dbReference type="Gene3D" id="3.90.1150.10">
    <property type="entry name" value="Aspartate Aminotransferase, domain 1"/>
    <property type="match status" value="2"/>
</dbReference>
<dbReference type="GO" id="GO:0017059">
    <property type="term" value="C:serine palmitoyltransferase complex"/>
    <property type="evidence" value="ECO:0007669"/>
    <property type="project" value="TreeGrafter"/>
</dbReference>
<keyword evidence="11" id="KW-1185">Reference proteome</keyword>
<dbReference type="InterPro" id="IPR001917">
    <property type="entry name" value="Aminotrans_II_pyridoxalP_BS"/>
</dbReference>
<keyword evidence="8" id="KW-1133">Transmembrane helix</keyword>
<comment type="caution">
    <text evidence="10">The sequence shown here is derived from an EMBL/GenBank/DDBJ whole genome shotgun (WGS) entry which is preliminary data.</text>
</comment>
<dbReference type="SUPFAM" id="SSF53383">
    <property type="entry name" value="PLP-dependent transferases"/>
    <property type="match status" value="2"/>
</dbReference>
<name>A0AB34IZ10_PRYPA</name>
<dbReference type="InterPro" id="IPR004839">
    <property type="entry name" value="Aminotransferase_I/II_large"/>
</dbReference>